<feature type="compositionally biased region" description="Low complexity" evidence="2">
    <location>
        <begin position="47"/>
        <end position="59"/>
    </location>
</feature>
<evidence type="ECO:0000256" key="2">
    <source>
        <dbReference type="SAM" id="MobiDB-lite"/>
    </source>
</evidence>
<feature type="compositionally biased region" description="Basic and acidic residues" evidence="2">
    <location>
        <begin position="700"/>
        <end position="712"/>
    </location>
</feature>
<accession>A0A5J4X7E1</accession>
<feature type="region of interest" description="Disordered" evidence="2">
    <location>
        <begin position="697"/>
        <end position="729"/>
    </location>
</feature>
<feature type="compositionally biased region" description="Low complexity" evidence="2">
    <location>
        <begin position="274"/>
        <end position="283"/>
    </location>
</feature>
<reference evidence="3 4" key="1">
    <citation type="submission" date="2019-03" db="EMBL/GenBank/DDBJ databases">
        <title>Single cell metagenomics reveals metabolic interactions within the superorganism composed of flagellate Streblomastix strix and complex community of Bacteroidetes bacteria on its surface.</title>
        <authorList>
            <person name="Treitli S.C."/>
            <person name="Kolisko M."/>
            <person name="Husnik F."/>
            <person name="Keeling P."/>
            <person name="Hampl V."/>
        </authorList>
    </citation>
    <scope>NUCLEOTIDE SEQUENCE [LARGE SCALE GENOMIC DNA]</scope>
    <source>
        <strain evidence="3">ST1C</strain>
    </source>
</reference>
<organism evidence="3 4">
    <name type="scientific">Streblomastix strix</name>
    <dbReference type="NCBI Taxonomy" id="222440"/>
    <lineage>
        <taxon>Eukaryota</taxon>
        <taxon>Metamonada</taxon>
        <taxon>Preaxostyla</taxon>
        <taxon>Oxymonadida</taxon>
        <taxon>Streblomastigidae</taxon>
        <taxon>Streblomastix</taxon>
    </lineage>
</organism>
<feature type="region of interest" description="Disordered" evidence="2">
    <location>
        <begin position="46"/>
        <end position="103"/>
    </location>
</feature>
<name>A0A5J4X7E1_9EUKA</name>
<feature type="compositionally biased region" description="Acidic residues" evidence="2">
    <location>
        <begin position="713"/>
        <end position="727"/>
    </location>
</feature>
<evidence type="ECO:0000313" key="3">
    <source>
        <dbReference type="EMBL" id="KAA6402772.1"/>
    </source>
</evidence>
<dbReference type="EMBL" id="SNRW01000187">
    <property type="protein sequence ID" value="KAA6402772.1"/>
    <property type="molecule type" value="Genomic_DNA"/>
</dbReference>
<feature type="compositionally biased region" description="Low complexity" evidence="2">
    <location>
        <begin position="250"/>
        <end position="261"/>
    </location>
</feature>
<proteinExistence type="predicted"/>
<feature type="region of interest" description="Disordered" evidence="2">
    <location>
        <begin position="233"/>
        <end position="305"/>
    </location>
</feature>
<gene>
    <name evidence="3" type="ORF">EZS28_001697</name>
</gene>
<feature type="compositionally biased region" description="Polar residues" evidence="2">
    <location>
        <begin position="233"/>
        <end position="246"/>
    </location>
</feature>
<feature type="region of interest" description="Disordered" evidence="2">
    <location>
        <begin position="586"/>
        <end position="627"/>
    </location>
</feature>
<evidence type="ECO:0000313" key="4">
    <source>
        <dbReference type="Proteomes" id="UP000324800"/>
    </source>
</evidence>
<comment type="caution">
    <text evidence="3">The sequence shown here is derived from an EMBL/GenBank/DDBJ whole genome shotgun (WGS) entry which is preliminary data.</text>
</comment>
<evidence type="ECO:0000256" key="1">
    <source>
        <dbReference type="SAM" id="Coils"/>
    </source>
</evidence>
<sequence length="791" mass="92247">MKSGDQALEDNEYFESMQLRTNDDASEKKLWNHIQLLRKEKDRISVEQQNAQLAEQQKLQKQKENLEQTHQSGITPDSTLSQTQNKQKPDSSKSNTGKLSKREEQQQQIQFIFSYDDEDFRAEFLNGIGLVDGLYETLTEYMSAKEEMKFKQEVEEYEKSMQALADKEKKQVEEMKKQMLIQAIEKLSQENPTLRDVATQALIQKKQYMLDKMNTKQKQLNKYKQEKLIRRQTAIQSAQSATSNKSATERSSANSRQSANSVEDEETARITNISSLSQSQESETSQERIGNKETKRRKDNNDQQDVQELEQIAEELLKQKKIEQLLDQDEEGQDAMIGGLSVHAATGKQTASREVERISVAKKKVQAMAQQLNLFLEAVEVRKERQKVIRDRKISEPQASQQIPDSYGVNKYKWILAIIPQLFKKLSQEEQWRSGAKDFKSRAQQKEDSSDRWRVNIELMRKRAEMEEKQKKNKKPMTIEFTFNNFLRSSRRKRYELDRQDKIDREEAEETQRRLKYDERRRRRLKRREEKRKKKIAEIKNPISNIVKQDLLKTNQKKISRTLKSDSNVTTSDSEYSKDTLSEIAEDENEEMKEKKVQNNKQDNLSEKITNEDSQKSRSSKKQKWVPTGTEFAVKQVLKKGEPLKKEIIEVIANTEIARGNSADGIRNKQTPSKQKIREMNKRRKEREMNQMEKQMQIIKTDDKGSTSKDEIELSSDESEESSDSDINDMLPTKMFNKLVDYLISLTAGHGSVIEAKEDIDVQDALEDKSAPSKAFSLKVFEQWQREQGLL</sequence>
<feature type="compositionally biased region" description="Polar residues" evidence="2">
    <location>
        <begin position="69"/>
        <end position="98"/>
    </location>
</feature>
<protein>
    <submittedName>
        <fullName evidence="3">Uncharacterized protein</fullName>
    </submittedName>
</protein>
<dbReference type="AlphaFoldDB" id="A0A5J4X7E1"/>
<feature type="coiled-coil region" evidence="1">
    <location>
        <begin position="147"/>
        <end position="190"/>
    </location>
</feature>
<feature type="compositionally biased region" description="Basic and acidic residues" evidence="2">
    <location>
        <begin position="604"/>
        <end position="616"/>
    </location>
</feature>
<dbReference type="Proteomes" id="UP000324800">
    <property type="component" value="Unassembled WGS sequence"/>
</dbReference>
<keyword evidence="1" id="KW-0175">Coiled coil</keyword>